<dbReference type="PANTHER" id="PTHR10458:SF2">
    <property type="entry name" value="PEPTIDE DEFORMYLASE, MITOCHONDRIAL"/>
    <property type="match status" value="1"/>
</dbReference>
<dbReference type="GO" id="GO:0042586">
    <property type="term" value="F:peptide deformylase activity"/>
    <property type="evidence" value="ECO:0007669"/>
    <property type="project" value="UniProtKB-EC"/>
</dbReference>
<dbReference type="Proteomes" id="UP000001058">
    <property type="component" value="Unassembled WGS sequence"/>
</dbReference>
<protein>
    <recommendedName>
        <fullName evidence="2 7">Peptide deformylase</fullName>
        <ecNumber evidence="2 7">3.5.1.88</ecNumber>
    </recommendedName>
</protein>
<gene>
    <name evidence="8" type="ORF">VOLCADRAFT_120388</name>
</gene>
<dbReference type="OrthoDB" id="276063at2759"/>
<dbReference type="RefSeq" id="XP_002946786.1">
    <property type="nucleotide sequence ID" value="XM_002946740.1"/>
</dbReference>
<evidence type="ECO:0000256" key="2">
    <source>
        <dbReference type="ARBA" id="ARBA00012175"/>
    </source>
</evidence>
<keyword evidence="4 7" id="KW-0378">Hydrolase</keyword>
<dbReference type="eggNOG" id="KOG3137">
    <property type="taxonomic scope" value="Eukaryota"/>
</dbReference>
<dbReference type="GeneID" id="9624671"/>
<dbReference type="NCBIfam" id="NF001159">
    <property type="entry name" value="PRK00150.1-3"/>
    <property type="match status" value="1"/>
</dbReference>
<evidence type="ECO:0000256" key="7">
    <source>
        <dbReference type="RuleBase" id="RU362111"/>
    </source>
</evidence>
<evidence type="ECO:0000256" key="6">
    <source>
        <dbReference type="ARBA" id="ARBA00037114"/>
    </source>
</evidence>
<keyword evidence="5 7" id="KW-0648">Protein biosynthesis</keyword>
<dbReference type="GO" id="GO:0005739">
    <property type="term" value="C:mitochondrion"/>
    <property type="evidence" value="ECO:0007669"/>
    <property type="project" value="TreeGrafter"/>
</dbReference>
<dbReference type="CDD" id="cd00487">
    <property type="entry name" value="Pep_deformylase"/>
    <property type="match status" value="1"/>
</dbReference>
<accession>D8TK74</accession>
<dbReference type="KEGG" id="vcn:VOLCADRAFT_120388"/>
<comment type="subcellular location">
    <subcellularLocation>
        <location evidence="7">Plastid</location>
        <location evidence="7">Chloroplast</location>
    </subcellularLocation>
</comment>
<dbReference type="EMBL" id="GL378325">
    <property type="protein sequence ID" value="EFJ52012.1"/>
    <property type="molecule type" value="Genomic_DNA"/>
</dbReference>
<dbReference type="HAMAP" id="MF_00163">
    <property type="entry name" value="Pep_deformylase"/>
    <property type="match status" value="1"/>
</dbReference>
<keyword evidence="7" id="KW-0150">Chloroplast</keyword>
<evidence type="ECO:0000256" key="5">
    <source>
        <dbReference type="ARBA" id="ARBA00022917"/>
    </source>
</evidence>
<dbReference type="GO" id="GO:0006412">
    <property type="term" value="P:translation"/>
    <property type="evidence" value="ECO:0007669"/>
    <property type="project" value="UniProtKB-KW"/>
</dbReference>
<keyword evidence="7" id="KW-0934">Plastid</keyword>
<organism evidence="9">
    <name type="scientific">Volvox carteri f. nagariensis</name>
    <dbReference type="NCBI Taxonomy" id="3068"/>
    <lineage>
        <taxon>Eukaryota</taxon>
        <taxon>Viridiplantae</taxon>
        <taxon>Chlorophyta</taxon>
        <taxon>core chlorophytes</taxon>
        <taxon>Chlorophyceae</taxon>
        <taxon>CS clade</taxon>
        <taxon>Chlamydomonadales</taxon>
        <taxon>Volvocaceae</taxon>
        <taxon>Volvox</taxon>
    </lineage>
</organism>
<dbReference type="PANTHER" id="PTHR10458">
    <property type="entry name" value="PEPTIDE DEFORMYLASE"/>
    <property type="match status" value="1"/>
</dbReference>
<dbReference type="InParanoid" id="D8TK74"/>
<dbReference type="AlphaFoldDB" id="D8TK74"/>
<evidence type="ECO:0000256" key="1">
    <source>
        <dbReference type="ARBA" id="ARBA00010759"/>
    </source>
</evidence>
<keyword evidence="9" id="KW-1185">Reference proteome</keyword>
<dbReference type="Pfam" id="PF01327">
    <property type="entry name" value="Pep_deformylase"/>
    <property type="match status" value="1"/>
</dbReference>
<evidence type="ECO:0000256" key="3">
    <source>
        <dbReference type="ARBA" id="ARBA00022723"/>
    </source>
</evidence>
<keyword evidence="3 7" id="KW-0479">Metal-binding</keyword>
<dbReference type="SUPFAM" id="SSF56420">
    <property type="entry name" value="Peptide deformylase"/>
    <property type="match status" value="1"/>
</dbReference>
<dbReference type="GO" id="GO:0009507">
    <property type="term" value="C:chloroplast"/>
    <property type="evidence" value="ECO:0007669"/>
    <property type="project" value="UniProtKB-SubCell"/>
</dbReference>
<dbReference type="GO" id="GO:0046872">
    <property type="term" value="F:metal ion binding"/>
    <property type="evidence" value="ECO:0007669"/>
    <property type="project" value="UniProtKB-KW"/>
</dbReference>
<dbReference type="PRINTS" id="PR01576">
    <property type="entry name" value="PDEFORMYLASE"/>
</dbReference>
<dbReference type="EC" id="3.5.1.88" evidence="2 7"/>
<keyword evidence="7" id="KW-0809">Transit peptide</keyword>
<dbReference type="FunFam" id="3.90.45.10:FF:000003">
    <property type="entry name" value="Peptide deformylase"/>
    <property type="match status" value="1"/>
</dbReference>
<proteinExistence type="inferred from homology"/>
<comment type="catalytic activity">
    <reaction evidence="7">
        <text>N-terminal N-formyl-L-methionyl-[peptide] + H2O = N-terminal L-methionyl-[peptide] + formate</text>
        <dbReference type="Rhea" id="RHEA:24420"/>
        <dbReference type="Rhea" id="RHEA-COMP:10639"/>
        <dbReference type="Rhea" id="RHEA-COMP:10640"/>
        <dbReference type="ChEBI" id="CHEBI:15377"/>
        <dbReference type="ChEBI" id="CHEBI:15740"/>
        <dbReference type="ChEBI" id="CHEBI:49298"/>
        <dbReference type="ChEBI" id="CHEBI:64731"/>
        <dbReference type="EC" id="3.5.1.88"/>
    </reaction>
</comment>
<comment type="similarity">
    <text evidence="1 7">Belongs to the polypeptide deformylase family.</text>
</comment>
<sequence length="257" mass="27738">MPLTATCIGARQRPFILGGPQARRTLRAAMASSSQPGSSPSNNIPKPMPAIVQAGTPVLRQVAREVPPELLGSEWLRNLVATMTSVMRAAPGVGLAAPQIGEPWRVIVLEDREEYIVRQAASGMYDDDTLAAMERRAFGPLVLVNPRGLRPVGHEGAAFFEGCLSVRGYVAVVPRYRIVELEAVDPAGLPVVVRASGWMARILQHEFDHLQGILYVDRMAATSFATSENLGQWVRSLPAGVGPLGRCTCCHPIDRLA</sequence>
<reference evidence="8 9" key="1">
    <citation type="journal article" date="2010" name="Science">
        <title>Genomic analysis of organismal complexity in the multicellular green alga Volvox carteri.</title>
        <authorList>
            <person name="Prochnik S.E."/>
            <person name="Umen J."/>
            <person name="Nedelcu A.M."/>
            <person name="Hallmann A."/>
            <person name="Miller S.M."/>
            <person name="Nishii I."/>
            <person name="Ferris P."/>
            <person name="Kuo A."/>
            <person name="Mitros T."/>
            <person name="Fritz-Laylin L.K."/>
            <person name="Hellsten U."/>
            <person name="Chapman J."/>
            <person name="Simakov O."/>
            <person name="Rensing S.A."/>
            <person name="Terry A."/>
            <person name="Pangilinan J."/>
            <person name="Kapitonov V."/>
            <person name="Jurka J."/>
            <person name="Salamov A."/>
            <person name="Shapiro H."/>
            <person name="Schmutz J."/>
            <person name="Grimwood J."/>
            <person name="Lindquist E."/>
            <person name="Lucas S."/>
            <person name="Grigoriev I.V."/>
            <person name="Schmitt R."/>
            <person name="Kirk D."/>
            <person name="Rokhsar D.S."/>
        </authorList>
    </citation>
    <scope>NUCLEOTIDE SEQUENCE [LARGE SCALE GENOMIC DNA]</scope>
    <source>
        <strain evidence="9">f. Nagariensis / Eve</strain>
    </source>
</reference>
<evidence type="ECO:0000313" key="9">
    <source>
        <dbReference type="Proteomes" id="UP000001058"/>
    </source>
</evidence>
<dbReference type="InterPro" id="IPR023635">
    <property type="entry name" value="Peptide_deformylase"/>
</dbReference>
<evidence type="ECO:0000313" key="8">
    <source>
        <dbReference type="EMBL" id="EFJ52012.1"/>
    </source>
</evidence>
<dbReference type="STRING" id="3068.D8TK74"/>
<dbReference type="Gene3D" id="3.90.45.10">
    <property type="entry name" value="Peptide deformylase"/>
    <property type="match status" value="1"/>
</dbReference>
<evidence type="ECO:0000256" key="4">
    <source>
        <dbReference type="ARBA" id="ARBA00022801"/>
    </source>
</evidence>
<dbReference type="FunCoup" id="D8TK74">
    <property type="interactions" value="381"/>
</dbReference>
<dbReference type="InterPro" id="IPR036821">
    <property type="entry name" value="Peptide_deformylase_sf"/>
</dbReference>
<name>D8TK74_VOLCA</name>
<comment type="function">
    <text evidence="6 7">Removes the formyl group from the N-terminal Met of newly synthesized proteins.</text>
</comment>